<dbReference type="Pfam" id="PF03692">
    <property type="entry name" value="CxxCxxCC"/>
    <property type="match status" value="1"/>
</dbReference>
<keyword evidence="2" id="KW-1185">Reference proteome</keyword>
<proteinExistence type="predicted"/>
<dbReference type="AlphaFoldDB" id="A0ABD4Z8E5"/>
<protein>
    <submittedName>
        <fullName evidence="1">YkgJ family cysteine cluster protein</fullName>
    </submittedName>
</protein>
<gene>
    <name evidence="1" type="ORF">QPL79_07505</name>
</gene>
<evidence type="ECO:0000313" key="2">
    <source>
        <dbReference type="Proteomes" id="UP001529235"/>
    </source>
</evidence>
<dbReference type="EMBL" id="JASNVW010000005">
    <property type="protein sequence ID" value="MDK6029207.1"/>
    <property type="molecule type" value="Genomic_DNA"/>
</dbReference>
<dbReference type="Proteomes" id="UP001529235">
    <property type="component" value="Unassembled WGS sequence"/>
</dbReference>
<comment type="caution">
    <text evidence="1">The sequence shown here is derived from an EMBL/GenBank/DDBJ whole genome shotgun (WGS) entry which is preliminary data.</text>
</comment>
<reference evidence="1 2" key="1">
    <citation type="submission" date="2023-05" db="EMBL/GenBank/DDBJ databases">
        <title>A new hyperthermophilic archaea 'Ignisphaera cupida' sp. nov. and description of the family 'Ignisphaeraceae' fam. nov.</title>
        <authorList>
            <person name="Podosokorskaya O.A."/>
            <person name="Elcheninov A.G."/>
            <person name="Klukina A."/>
            <person name="Merkel A.Y."/>
        </authorList>
    </citation>
    <scope>NUCLEOTIDE SEQUENCE [LARGE SCALE GENOMIC DNA]</scope>
    <source>
        <strain evidence="1 2">4213-co</strain>
    </source>
</reference>
<accession>A0ABD4Z8E5</accession>
<name>A0ABD4Z8E5_9CREN</name>
<sequence>MCFDIHMSSDLAKKLSFVNFGNICKDCKVNCCRRFYAVLLPEEEESFKGVAFEVSTPLGSVKAIGSRNGAPCPFLDEKGFCKVYSQRAFDCRLWPLLLYYDFNTGEKVLYLDLECPAAEKGLISKEFIDKVLQILKSSRIDVEWLKKYTLAPWPNRLKEIARFK</sequence>
<organism evidence="1 2">
    <name type="scientific">Ignisphaera cupida</name>
    <dbReference type="NCBI Taxonomy" id="3050454"/>
    <lineage>
        <taxon>Archaea</taxon>
        <taxon>Thermoproteota</taxon>
        <taxon>Thermoprotei</taxon>
        <taxon>Desulfurococcales</taxon>
        <taxon>Desulfurococcaceae</taxon>
        <taxon>Ignisphaera</taxon>
    </lineage>
</organism>
<evidence type="ECO:0000313" key="1">
    <source>
        <dbReference type="EMBL" id="MDK6029207.1"/>
    </source>
</evidence>
<dbReference type="RefSeq" id="WP_285274192.1">
    <property type="nucleotide sequence ID" value="NZ_JASNVW010000005.1"/>
</dbReference>
<dbReference type="InterPro" id="IPR005358">
    <property type="entry name" value="Puta_zinc/iron-chelating_dom"/>
</dbReference>